<dbReference type="SUPFAM" id="SSF48403">
    <property type="entry name" value="Ankyrin repeat"/>
    <property type="match status" value="1"/>
</dbReference>
<feature type="repeat" description="ANK" evidence="3">
    <location>
        <begin position="39"/>
        <end position="71"/>
    </location>
</feature>
<organism evidence="4 5">
    <name type="scientific">Anaeramoeba ignava</name>
    <name type="common">Anaerobic marine amoeba</name>
    <dbReference type="NCBI Taxonomy" id="1746090"/>
    <lineage>
        <taxon>Eukaryota</taxon>
        <taxon>Metamonada</taxon>
        <taxon>Anaeramoebidae</taxon>
        <taxon>Anaeramoeba</taxon>
    </lineage>
</organism>
<evidence type="ECO:0000256" key="3">
    <source>
        <dbReference type="PROSITE-ProRule" id="PRU00023"/>
    </source>
</evidence>
<evidence type="ECO:0000256" key="2">
    <source>
        <dbReference type="ARBA" id="ARBA00023043"/>
    </source>
</evidence>
<dbReference type="PROSITE" id="PS50088">
    <property type="entry name" value="ANK_REPEAT"/>
    <property type="match status" value="4"/>
</dbReference>
<dbReference type="SMART" id="SM00248">
    <property type="entry name" value="ANK"/>
    <property type="match status" value="7"/>
</dbReference>
<feature type="repeat" description="ANK" evidence="3">
    <location>
        <begin position="134"/>
        <end position="167"/>
    </location>
</feature>
<feature type="repeat" description="ANK" evidence="3">
    <location>
        <begin position="70"/>
        <end position="104"/>
    </location>
</feature>
<accession>A0A9Q0LMY0</accession>
<keyword evidence="5" id="KW-1185">Reference proteome</keyword>
<dbReference type="Proteomes" id="UP001149090">
    <property type="component" value="Unassembled WGS sequence"/>
</dbReference>
<dbReference type="InterPro" id="IPR036770">
    <property type="entry name" value="Ankyrin_rpt-contain_sf"/>
</dbReference>
<dbReference type="GO" id="GO:0005737">
    <property type="term" value="C:cytoplasm"/>
    <property type="evidence" value="ECO:0007669"/>
    <property type="project" value="TreeGrafter"/>
</dbReference>
<keyword evidence="2 3" id="KW-0040">ANK repeat</keyword>
<dbReference type="EMBL" id="JAPDFW010000070">
    <property type="protein sequence ID" value="KAJ5074060.1"/>
    <property type="molecule type" value="Genomic_DNA"/>
</dbReference>
<dbReference type="PROSITE" id="PS50297">
    <property type="entry name" value="ANK_REP_REGION"/>
    <property type="match status" value="3"/>
</dbReference>
<keyword evidence="1" id="KW-0677">Repeat</keyword>
<dbReference type="Pfam" id="PF00023">
    <property type="entry name" value="Ank"/>
    <property type="match status" value="1"/>
</dbReference>
<dbReference type="PANTHER" id="PTHR24198">
    <property type="entry name" value="ANKYRIN REPEAT AND PROTEIN KINASE DOMAIN-CONTAINING PROTEIN"/>
    <property type="match status" value="1"/>
</dbReference>
<proteinExistence type="predicted"/>
<sequence length="294" mass="33408">MSNDSNQDQLPLTLVNACANNFSIKDLPEITEENLTELNKIGPIHYAVINNNLEVFSLLIKHGVSINFRSENTPLHYFAISENFNREFLTNIINLGADINAVNDETPLMILCRMKKIDLIKILLENGADLKLKNGQTAFHIASMETESVDILKVLISFGADLQELDKRSAIYYASKKSKGVEIELLINNGLKPTKSHLFKALKYQNSEEAIRLLCSQLDLKNISNVLEYAIKDKVPLSYIKILIENNADLHQKINNFVLSDSNLLHLAMYYYDNPTIADFFIKIGFKPDVQFHY</sequence>
<evidence type="ECO:0000256" key="1">
    <source>
        <dbReference type="ARBA" id="ARBA00022737"/>
    </source>
</evidence>
<comment type="caution">
    <text evidence="4">The sequence shown here is derived from an EMBL/GenBank/DDBJ whole genome shotgun (WGS) entry which is preliminary data.</text>
</comment>
<gene>
    <name evidence="4" type="ORF">M0811_00688</name>
</gene>
<dbReference type="PANTHER" id="PTHR24198:SF165">
    <property type="entry name" value="ANKYRIN REPEAT-CONTAINING PROTEIN-RELATED"/>
    <property type="match status" value="1"/>
</dbReference>
<feature type="repeat" description="ANK" evidence="3">
    <location>
        <begin position="103"/>
        <end position="135"/>
    </location>
</feature>
<name>A0A9Q0LMY0_ANAIG</name>
<dbReference type="Gene3D" id="1.25.40.20">
    <property type="entry name" value="Ankyrin repeat-containing domain"/>
    <property type="match status" value="2"/>
</dbReference>
<dbReference type="Pfam" id="PF12796">
    <property type="entry name" value="Ank_2"/>
    <property type="match status" value="1"/>
</dbReference>
<evidence type="ECO:0000313" key="4">
    <source>
        <dbReference type="EMBL" id="KAJ5074060.1"/>
    </source>
</evidence>
<dbReference type="InterPro" id="IPR002110">
    <property type="entry name" value="Ankyrin_rpt"/>
</dbReference>
<protein>
    <submittedName>
        <fullName evidence="4">Ankyrin repeat-containing protein</fullName>
    </submittedName>
</protein>
<evidence type="ECO:0000313" key="5">
    <source>
        <dbReference type="Proteomes" id="UP001149090"/>
    </source>
</evidence>
<reference evidence="4" key="1">
    <citation type="submission" date="2022-10" db="EMBL/GenBank/DDBJ databases">
        <title>Novel sulphate-reducing endosymbionts in the free-living metamonad Anaeramoeba.</title>
        <authorList>
            <person name="Jerlstrom-Hultqvist J."/>
            <person name="Cepicka I."/>
            <person name="Gallot-Lavallee L."/>
            <person name="Salas-Leiva D."/>
            <person name="Curtis B.A."/>
            <person name="Zahonova K."/>
            <person name="Pipaliya S."/>
            <person name="Dacks J."/>
            <person name="Roger A.J."/>
        </authorList>
    </citation>
    <scope>NUCLEOTIDE SEQUENCE</scope>
    <source>
        <strain evidence="4">BMAN</strain>
    </source>
</reference>
<dbReference type="OrthoDB" id="194358at2759"/>
<dbReference type="AlphaFoldDB" id="A0A9Q0LMY0"/>